<keyword evidence="2" id="KW-0560">Oxidoreductase</keyword>
<evidence type="ECO:0000313" key="2">
    <source>
        <dbReference type="EMBL" id="MBB6398970.1"/>
    </source>
</evidence>
<dbReference type="AlphaFoldDB" id="A0A7X0L1W9"/>
<dbReference type="GO" id="GO:0051920">
    <property type="term" value="F:peroxiredoxin activity"/>
    <property type="evidence" value="ECO:0007669"/>
    <property type="project" value="InterPro"/>
</dbReference>
<gene>
    <name evidence="2" type="ORF">BKA00_005884</name>
</gene>
<dbReference type="SUPFAM" id="SSF69118">
    <property type="entry name" value="AhpD-like"/>
    <property type="match status" value="1"/>
</dbReference>
<dbReference type="Proteomes" id="UP000546324">
    <property type="component" value="Unassembled WGS sequence"/>
</dbReference>
<dbReference type="InterPro" id="IPR029032">
    <property type="entry name" value="AhpD-like"/>
</dbReference>
<proteinExistence type="predicted"/>
<dbReference type="Pfam" id="PF02627">
    <property type="entry name" value="CMD"/>
    <property type="match status" value="1"/>
</dbReference>
<reference evidence="2 3" key="1">
    <citation type="submission" date="2020-08" db="EMBL/GenBank/DDBJ databases">
        <title>Sequencing the genomes of 1000 actinobacteria strains.</title>
        <authorList>
            <person name="Klenk H.-P."/>
        </authorList>
    </citation>
    <scope>NUCLEOTIDE SEQUENCE [LARGE SCALE GENOMIC DNA]</scope>
    <source>
        <strain evidence="2 3">DSM 43675</strain>
    </source>
</reference>
<evidence type="ECO:0000259" key="1">
    <source>
        <dbReference type="Pfam" id="PF02627"/>
    </source>
</evidence>
<protein>
    <submittedName>
        <fullName evidence="2">AhpD family alkylhydroperoxidase</fullName>
    </submittedName>
</protein>
<feature type="domain" description="Carboxymuconolactone decarboxylase-like" evidence="1">
    <location>
        <begin position="59"/>
        <end position="138"/>
    </location>
</feature>
<comment type="caution">
    <text evidence="2">The sequence shown here is derived from an EMBL/GenBank/DDBJ whole genome shotgun (WGS) entry which is preliminary data.</text>
</comment>
<keyword evidence="2" id="KW-0575">Peroxidase</keyword>
<dbReference type="InterPro" id="IPR003779">
    <property type="entry name" value="CMD-like"/>
</dbReference>
<dbReference type="Gene3D" id="1.20.1290.10">
    <property type="entry name" value="AhpD-like"/>
    <property type="match status" value="1"/>
</dbReference>
<keyword evidence="3" id="KW-1185">Reference proteome</keyword>
<name>A0A7X0L1W9_9ACTN</name>
<evidence type="ECO:0000313" key="3">
    <source>
        <dbReference type="Proteomes" id="UP000546324"/>
    </source>
</evidence>
<organism evidence="2 3">
    <name type="scientific">Actinomadura coerulea</name>
    <dbReference type="NCBI Taxonomy" id="46159"/>
    <lineage>
        <taxon>Bacteria</taxon>
        <taxon>Bacillati</taxon>
        <taxon>Actinomycetota</taxon>
        <taxon>Actinomycetes</taxon>
        <taxon>Streptosporangiales</taxon>
        <taxon>Thermomonosporaceae</taxon>
        <taxon>Actinomadura</taxon>
    </lineage>
</organism>
<sequence length="344" mass="35845">MNSGLVRVARSGAEAQIEHVSLVRHAAAQGLVARVYDQLERDFGILAPPVILHSPVPDLLAAVWTMLRETLVVTGKADRAAKEAAAAAVSLGNSCPYCVAAHSTTLHGLVRGRDAAAIAAGRLDRIGDPRIRAIAEWGERFGTPEVPERPFPPEQAPEIVGTAFVFHYFNRMVNIFLGESPFPPNAPARAYGAVSRVVGRLMAANSRAAHAPGGSLDLLPAAPASGAPPWTAGDEVVADALARASAVIDRAGERVVPAPVRDLLAAELAGWDGRTAEPARIDGAVAGLPAADRPAGRLVLLTALASHRVGPAVIAEFRRDDGADARLLECAAWAAFTAARAVTA</sequence>
<accession>A0A7X0L1W9</accession>
<dbReference type="EMBL" id="JACHMQ010000001">
    <property type="protein sequence ID" value="MBB6398970.1"/>
    <property type="molecule type" value="Genomic_DNA"/>
</dbReference>
<dbReference type="RefSeq" id="WP_185030509.1">
    <property type="nucleotide sequence ID" value="NZ_JACHMQ010000001.1"/>
</dbReference>